<dbReference type="Proteomes" id="UP000276834">
    <property type="component" value="Unassembled WGS sequence"/>
</dbReference>
<evidence type="ECO:0000313" key="2">
    <source>
        <dbReference type="EMBL" id="RLW02945.1"/>
    </source>
</evidence>
<comment type="caution">
    <text evidence="2">The sequence shown here is derived from an EMBL/GenBank/DDBJ whole genome shotgun (WGS) entry which is preliminary data.</text>
</comment>
<evidence type="ECO:0000256" key="1">
    <source>
        <dbReference type="SAM" id="MobiDB-lite"/>
    </source>
</evidence>
<dbReference type="AlphaFoldDB" id="A0A3L8SJB2"/>
<evidence type="ECO:0000313" key="3">
    <source>
        <dbReference type="Proteomes" id="UP000276834"/>
    </source>
</evidence>
<feature type="non-terminal residue" evidence="2">
    <location>
        <position position="80"/>
    </location>
</feature>
<organism evidence="2 3">
    <name type="scientific">Chloebia gouldiae</name>
    <name type="common">Gouldian finch</name>
    <name type="synonym">Erythrura gouldiae</name>
    <dbReference type="NCBI Taxonomy" id="44316"/>
    <lineage>
        <taxon>Eukaryota</taxon>
        <taxon>Metazoa</taxon>
        <taxon>Chordata</taxon>
        <taxon>Craniata</taxon>
        <taxon>Vertebrata</taxon>
        <taxon>Euteleostomi</taxon>
        <taxon>Archelosauria</taxon>
        <taxon>Archosauria</taxon>
        <taxon>Dinosauria</taxon>
        <taxon>Saurischia</taxon>
        <taxon>Theropoda</taxon>
        <taxon>Coelurosauria</taxon>
        <taxon>Aves</taxon>
        <taxon>Neognathae</taxon>
        <taxon>Neoaves</taxon>
        <taxon>Telluraves</taxon>
        <taxon>Australaves</taxon>
        <taxon>Passeriformes</taxon>
        <taxon>Passeroidea</taxon>
        <taxon>Passeridae</taxon>
        <taxon>Chloebia</taxon>
    </lineage>
</organism>
<keyword evidence="3" id="KW-1185">Reference proteome</keyword>
<dbReference type="EMBL" id="QUSF01000017">
    <property type="protein sequence ID" value="RLW02945.1"/>
    <property type="molecule type" value="Genomic_DNA"/>
</dbReference>
<proteinExistence type="predicted"/>
<name>A0A3L8SJB2_CHLGU</name>
<accession>A0A3L8SJB2</accession>
<sequence length="80" mass="8881">MSMSSILENLQCPDFSPGSQTPHLTQTGILGSAFCSDNMGQPSPVGMRLEMQPQKLYGSWWFPEQEMPNTNSISLFNNIV</sequence>
<protein>
    <submittedName>
        <fullName evidence="2">Uncharacterized protein</fullName>
    </submittedName>
</protein>
<gene>
    <name evidence="2" type="ORF">DV515_00006694</name>
</gene>
<feature type="region of interest" description="Disordered" evidence="1">
    <location>
        <begin position="1"/>
        <end position="24"/>
    </location>
</feature>
<reference evidence="2 3" key="1">
    <citation type="journal article" date="2018" name="Proc. R. Soc. B">
        <title>A non-coding region near Follistatin controls head colour polymorphism in the Gouldian finch.</title>
        <authorList>
            <person name="Toomey M.B."/>
            <person name="Marques C.I."/>
            <person name="Andrade P."/>
            <person name="Araujo P.M."/>
            <person name="Sabatino S."/>
            <person name="Gazda M.A."/>
            <person name="Afonso S."/>
            <person name="Lopes R.J."/>
            <person name="Corbo J.C."/>
            <person name="Carneiro M."/>
        </authorList>
    </citation>
    <scope>NUCLEOTIDE SEQUENCE [LARGE SCALE GENOMIC DNA]</scope>
    <source>
        <strain evidence="2">Red01</strain>
        <tissue evidence="2">Muscle</tissue>
    </source>
</reference>